<dbReference type="InterPro" id="IPR023577">
    <property type="entry name" value="CYTH_domain"/>
</dbReference>
<dbReference type="SMART" id="SM00880">
    <property type="entry name" value="CHAD"/>
    <property type="match status" value="1"/>
</dbReference>
<dbReference type="InterPro" id="IPR033469">
    <property type="entry name" value="CYTH-like_dom_sf"/>
</dbReference>
<dbReference type="Pfam" id="PF01928">
    <property type="entry name" value="CYTH"/>
    <property type="match status" value="1"/>
</dbReference>
<dbReference type="RefSeq" id="WP_184811758.1">
    <property type="nucleotide sequence ID" value="NZ_JACHJQ010000004.1"/>
</dbReference>
<dbReference type="PANTHER" id="PTHR39339:SF1">
    <property type="entry name" value="CHAD DOMAIN-CONTAINING PROTEIN"/>
    <property type="match status" value="1"/>
</dbReference>
<feature type="domain" description="CHAD" evidence="2">
    <location>
        <begin position="214"/>
        <end position="486"/>
    </location>
</feature>
<evidence type="ECO:0000313" key="3">
    <source>
        <dbReference type="EMBL" id="MBB4907579.1"/>
    </source>
</evidence>
<comment type="caution">
    <text evidence="3">The sequence shown here is derived from an EMBL/GenBank/DDBJ whole genome shotgun (WGS) entry which is preliminary data.</text>
</comment>
<dbReference type="SMART" id="SM01118">
    <property type="entry name" value="CYTH"/>
    <property type="match status" value="1"/>
</dbReference>
<dbReference type="PANTHER" id="PTHR39339">
    <property type="entry name" value="SLR1444 PROTEIN"/>
    <property type="match status" value="1"/>
</dbReference>
<dbReference type="InterPro" id="IPR007899">
    <property type="entry name" value="CHAD_dom"/>
</dbReference>
<evidence type="ECO:0000259" key="2">
    <source>
        <dbReference type="PROSITE" id="PS51708"/>
    </source>
</evidence>
<feature type="domain" description="CYTH" evidence="1">
    <location>
        <begin position="6"/>
        <end position="206"/>
    </location>
</feature>
<gene>
    <name evidence="3" type="ORF">FHR82_003821</name>
</gene>
<proteinExistence type="predicted"/>
<dbReference type="InterPro" id="IPR038186">
    <property type="entry name" value="CHAD_dom_sf"/>
</dbReference>
<name>A0A7W7Q6E5_9PSEU</name>
<reference evidence="3 4" key="1">
    <citation type="submission" date="2020-08" db="EMBL/GenBank/DDBJ databases">
        <title>Genomic Encyclopedia of Type Strains, Phase III (KMG-III): the genomes of soil and plant-associated and newly described type strains.</title>
        <authorList>
            <person name="Whitman W."/>
        </authorList>
    </citation>
    <scope>NUCLEOTIDE SEQUENCE [LARGE SCALE GENOMIC DNA]</scope>
    <source>
        <strain evidence="3 4">CECT 8960</strain>
    </source>
</reference>
<accession>A0A7W7Q6E5</accession>
<dbReference type="AlphaFoldDB" id="A0A7W7Q6E5"/>
<organism evidence="3 4">
    <name type="scientific">Actinophytocola algeriensis</name>
    <dbReference type="NCBI Taxonomy" id="1768010"/>
    <lineage>
        <taxon>Bacteria</taxon>
        <taxon>Bacillati</taxon>
        <taxon>Actinomycetota</taxon>
        <taxon>Actinomycetes</taxon>
        <taxon>Pseudonocardiales</taxon>
        <taxon>Pseudonocardiaceae</taxon>
    </lineage>
</organism>
<dbReference type="PROSITE" id="PS51707">
    <property type="entry name" value="CYTH"/>
    <property type="match status" value="1"/>
</dbReference>
<keyword evidence="4" id="KW-1185">Reference proteome</keyword>
<dbReference type="Proteomes" id="UP000520767">
    <property type="component" value="Unassembled WGS sequence"/>
</dbReference>
<dbReference type="PROSITE" id="PS51708">
    <property type="entry name" value="CHAD"/>
    <property type="match status" value="1"/>
</dbReference>
<evidence type="ECO:0000259" key="1">
    <source>
        <dbReference type="PROSITE" id="PS51707"/>
    </source>
</evidence>
<evidence type="ECO:0000313" key="4">
    <source>
        <dbReference type="Proteomes" id="UP000520767"/>
    </source>
</evidence>
<dbReference type="EMBL" id="JACHJQ010000004">
    <property type="protein sequence ID" value="MBB4907579.1"/>
    <property type="molecule type" value="Genomic_DNA"/>
</dbReference>
<dbReference type="Gene3D" id="2.40.320.10">
    <property type="entry name" value="Hypothetical Protein Pfu-838710-001"/>
    <property type="match status" value="1"/>
</dbReference>
<dbReference type="Gene3D" id="1.40.20.10">
    <property type="entry name" value="CHAD domain"/>
    <property type="match status" value="1"/>
</dbReference>
<dbReference type="SUPFAM" id="SSF55154">
    <property type="entry name" value="CYTH-like phosphatases"/>
    <property type="match status" value="1"/>
</dbReference>
<sequence>MSVTSHAETERKYETAADTKLPKWSDIPGVTDVHGPRSEHLSAVYFDTADQRLARYGATLRRRTGGADAGWHLKVPAGADSRTELRVPLDDRPEDATNAPPDELANLTLAMTRGAALRPIAQLKTSRRVWELAGDGGRPVAEVTDDRVTATRLDGSSNVDEWRELEVELADAGATGVLAGAEKVLRKAGIRRAGHSSKLARVVPPPSVAIPDAKGTAGEAVLAYLGGQFDALVTQDLLARRDAQDAVHQLRVAARRLRAALRVYERLLPDTEQLRTDLRWLGRQLADARDLEVQEEHLSASVGTLPTELVVGPVAARLTRHFSPAAAAARETVIATLASKRYRRVLDGLARLLAQPDLPRRASRPAAKELPKHVRRAYRKTKRRLSDDTLHRARKAAKRYRYALEVAEPAMGKTAKKARKRAKDFTKVLGAHQDGTVAQPVLRDLGMQAHMAGENGFTYGLLLEQERARCALVEEVYPAFWRRLAKARPWHA</sequence>
<dbReference type="Pfam" id="PF05235">
    <property type="entry name" value="CHAD"/>
    <property type="match status" value="1"/>
</dbReference>
<dbReference type="CDD" id="cd07374">
    <property type="entry name" value="CYTH-like_Pase"/>
    <property type="match status" value="1"/>
</dbReference>
<protein>
    <submittedName>
        <fullName evidence="3">CHAD domain-containing protein</fullName>
    </submittedName>
</protein>